<comment type="caution">
    <text evidence="2">The sequence shown here is derived from an EMBL/GenBank/DDBJ whole genome shotgun (WGS) entry which is preliminary data.</text>
</comment>
<dbReference type="EMBL" id="SLWN01000019">
    <property type="protein sequence ID" value="TCO16814.1"/>
    <property type="molecule type" value="Genomic_DNA"/>
</dbReference>
<evidence type="ECO:0000313" key="3">
    <source>
        <dbReference type="Proteomes" id="UP000294508"/>
    </source>
</evidence>
<evidence type="ECO:0000256" key="1">
    <source>
        <dbReference type="SAM" id="Phobius"/>
    </source>
</evidence>
<dbReference type="OrthoDB" id="5008026at2"/>
<dbReference type="Proteomes" id="UP000294508">
    <property type="component" value="Unassembled WGS sequence"/>
</dbReference>
<protein>
    <submittedName>
        <fullName evidence="2">Uncharacterized protein</fullName>
    </submittedName>
</protein>
<accession>A0A4R2GZC0</accession>
<feature type="transmembrane region" description="Helical" evidence="1">
    <location>
        <begin position="17"/>
        <end position="34"/>
    </location>
</feature>
<feature type="transmembrane region" description="Helical" evidence="1">
    <location>
        <begin position="115"/>
        <end position="132"/>
    </location>
</feature>
<keyword evidence="1" id="KW-0472">Membrane</keyword>
<reference evidence="2 3" key="1">
    <citation type="journal article" date="2015" name="Stand. Genomic Sci.">
        <title>Genomic Encyclopedia of Bacterial and Archaeal Type Strains, Phase III: the genomes of soil and plant-associated and newly described type strains.</title>
        <authorList>
            <person name="Whitman W.B."/>
            <person name="Woyke T."/>
            <person name="Klenk H.P."/>
            <person name="Zhou Y."/>
            <person name="Lilburn T.G."/>
            <person name="Beck B.J."/>
            <person name="De Vos P."/>
            <person name="Vandamme P."/>
            <person name="Eisen J.A."/>
            <person name="Garrity G."/>
            <person name="Hugenholtz P."/>
            <person name="Kyrpides N.C."/>
        </authorList>
    </citation>
    <scope>NUCLEOTIDE SEQUENCE [LARGE SCALE GENOMIC DNA]</scope>
    <source>
        <strain evidence="2 3">VKM Ac-2572</strain>
    </source>
</reference>
<keyword evidence="3" id="KW-1185">Reference proteome</keyword>
<dbReference type="InterPro" id="IPR045713">
    <property type="entry name" value="DUF6069"/>
</dbReference>
<keyword evidence="1" id="KW-0812">Transmembrane</keyword>
<organism evidence="2 3">
    <name type="scientific">Kribbella steppae</name>
    <dbReference type="NCBI Taxonomy" id="2512223"/>
    <lineage>
        <taxon>Bacteria</taxon>
        <taxon>Bacillati</taxon>
        <taxon>Actinomycetota</taxon>
        <taxon>Actinomycetes</taxon>
        <taxon>Propionibacteriales</taxon>
        <taxon>Kribbellaceae</taxon>
        <taxon>Kribbella</taxon>
    </lineage>
</organism>
<sequence length="148" mass="15530">MSALVVASVRTRRTSRAAATGLAAVGAFLVWLVADPLLGVDFDVTRSGTTTVVGPGMVIFMALGAGLVGWVFLALLERFTTQARRVWVITASVVLLLSLVMPFNSGEIATDAKVSLLLMHVVVGAVLIPLYARTASGRSKKDSSTTIV</sequence>
<dbReference type="RefSeq" id="WP_132214943.1">
    <property type="nucleotide sequence ID" value="NZ_SLWN01000019.1"/>
</dbReference>
<proteinExistence type="predicted"/>
<gene>
    <name evidence="2" type="ORF">EV652_1193</name>
</gene>
<evidence type="ECO:0000313" key="2">
    <source>
        <dbReference type="EMBL" id="TCO16814.1"/>
    </source>
</evidence>
<name>A0A4R2GZC0_9ACTN</name>
<dbReference type="AlphaFoldDB" id="A0A4R2GZC0"/>
<feature type="transmembrane region" description="Helical" evidence="1">
    <location>
        <begin position="54"/>
        <end position="74"/>
    </location>
</feature>
<dbReference type="Pfam" id="PF19545">
    <property type="entry name" value="DUF6069"/>
    <property type="match status" value="1"/>
</dbReference>
<feature type="transmembrane region" description="Helical" evidence="1">
    <location>
        <begin position="86"/>
        <end position="103"/>
    </location>
</feature>
<keyword evidence="1" id="KW-1133">Transmembrane helix</keyword>